<reference evidence="3" key="2">
    <citation type="journal article" date="2021" name="Genome Biol. Evol.">
        <title>Developing a high-quality reference genome for a parasitic bivalve with doubly uniparental inheritance (Bivalvia: Unionida).</title>
        <authorList>
            <person name="Smith C.H."/>
        </authorList>
    </citation>
    <scope>NUCLEOTIDE SEQUENCE</scope>
    <source>
        <strain evidence="3">CHS0354</strain>
        <tissue evidence="3">Mantle</tissue>
    </source>
</reference>
<dbReference type="Proteomes" id="UP001195483">
    <property type="component" value="Unassembled WGS sequence"/>
</dbReference>
<reference evidence="3" key="1">
    <citation type="journal article" date="2021" name="Genome Biol. Evol.">
        <title>A High-Quality Reference Genome for a Parasitic Bivalve with Doubly Uniparental Inheritance (Bivalvia: Unionida).</title>
        <authorList>
            <person name="Smith C.H."/>
        </authorList>
    </citation>
    <scope>NUCLEOTIDE SEQUENCE</scope>
    <source>
        <strain evidence="3">CHS0354</strain>
    </source>
</reference>
<organism evidence="3 4">
    <name type="scientific">Potamilus streckersoni</name>
    <dbReference type="NCBI Taxonomy" id="2493646"/>
    <lineage>
        <taxon>Eukaryota</taxon>
        <taxon>Metazoa</taxon>
        <taxon>Spiralia</taxon>
        <taxon>Lophotrochozoa</taxon>
        <taxon>Mollusca</taxon>
        <taxon>Bivalvia</taxon>
        <taxon>Autobranchia</taxon>
        <taxon>Heteroconchia</taxon>
        <taxon>Palaeoheterodonta</taxon>
        <taxon>Unionida</taxon>
        <taxon>Unionoidea</taxon>
        <taxon>Unionidae</taxon>
        <taxon>Ambleminae</taxon>
        <taxon>Lampsilini</taxon>
        <taxon>Potamilus</taxon>
    </lineage>
</organism>
<keyword evidence="2" id="KW-0812">Transmembrane</keyword>
<feature type="region of interest" description="Disordered" evidence="1">
    <location>
        <begin position="288"/>
        <end position="315"/>
    </location>
</feature>
<feature type="compositionally biased region" description="Polar residues" evidence="1">
    <location>
        <begin position="296"/>
        <end position="315"/>
    </location>
</feature>
<name>A0AAE0TJX8_9BIVA</name>
<feature type="transmembrane region" description="Helical" evidence="2">
    <location>
        <begin position="329"/>
        <end position="353"/>
    </location>
</feature>
<gene>
    <name evidence="3" type="ORF">CHS0354_016703</name>
</gene>
<evidence type="ECO:0000256" key="1">
    <source>
        <dbReference type="SAM" id="MobiDB-lite"/>
    </source>
</evidence>
<evidence type="ECO:0000313" key="3">
    <source>
        <dbReference type="EMBL" id="KAK3610943.1"/>
    </source>
</evidence>
<feature type="compositionally biased region" description="Polar residues" evidence="1">
    <location>
        <begin position="374"/>
        <end position="397"/>
    </location>
</feature>
<accession>A0AAE0TJX8</accession>
<dbReference type="EMBL" id="JAEAOA010001029">
    <property type="protein sequence ID" value="KAK3610943.1"/>
    <property type="molecule type" value="Genomic_DNA"/>
</dbReference>
<evidence type="ECO:0000313" key="4">
    <source>
        <dbReference type="Proteomes" id="UP001195483"/>
    </source>
</evidence>
<keyword evidence="2" id="KW-1133">Transmembrane helix</keyword>
<dbReference type="Gene3D" id="2.10.50.10">
    <property type="entry name" value="Tumor Necrosis Factor Receptor, subunit A, domain 2"/>
    <property type="match status" value="1"/>
</dbReference>
<protein>
    <submittedName>
        <fullName evidence="3">Uncharacterized protein</fullName>
    </submittedName>
</protein>
<keyword evidence="4" id="KW-1185">Reference proteome</keyword>
<feature type="region of interest" description="Disordered" evidence="1">
    <location>
        <begin position="415"/>
        <end position="491"/>
    </location>
</feature>
<feature type="region of interest" description="Disordered" evidence="1">
    <location>
        <begin position="358"/>
        <end position="397"/>
    </location>
</feature>
<evidence type="ECO:0000256" key="2">
    <source>
        <dbReference type="SAM" id="Phobius"/>
    </source>
</evidence>
<feature type="compositionally biased region" description="Low complexity" evidence="1">
    <location>
        <begin position="430"/>
        <end position="443"/>
    </location>
</feature>
<keyword evidence="2" id="KW-0472">Membrane</keyword>
<comment type="caution">
    <text evidence="3">The sequence shown here is derived from an EMBL/GenBank/DDBJ whole genome shotgun (WGS) entry which is preliminary data.</text>
</comment>
<proteinExistence type="predicted"/>
<dbReference type="AlphaFoldDB" id="A0AAE0TJX8"/>
<reference evidence="3" key="3">
    <citation type="submission" date="2023-05" db="EMBL/GenBank/DDBJ databases">
        <authorList>
            <person name="Smith C.H."/>
        </authorList>
    </citation>
    <scope>NUCLEOTIDE SEQUENCE</scope>
    <source>
        <strain evidence="3">CHS0354</strain>
        <tissue evidence="3">Mantle</tissue>
    </source>
</reference>
<sequence>MRREGLHSFVRQVLALQFLPSAHIQQTVQMLQMKATTDATRALIGYLRRQCLDNPLFPADVRKRMYLMYLLESLKLKGEVLFLLMAFLTICTSVIANSGEPDYSQCHHDFSEGCPVHDSRSWKCAKQLKNCTDPDRHYHCIRNTKDKIMHVCVPVMKCLKGTQPVYNEEKSAISCEPCPQGYFQASSVWSDEVLVCEERNTCDIQSHKIECPVGLELEKTQDVLCRCDARNNFVPLNVGNTDKCFSWTFTCWEFPCPGNGTERLLNYTCRPKCQEGLERNERDICVPIGENRERNTTTTGSLPPNKTVTATSTTPAGVHASAPEYTVPIVFIVVALGVIVVVAAVIIAIVCCVKARNKDSSKNGTPQELEPLQNGYSSPERNNVTPSAVQPNSQTGLTVNLTINSEIVQIGDRNMINIRPVDDDDDDDNASNSDTANSKSTSSENEGNIARHSDTSLDMPPSGDSDLNNIAHVPEENESPQDIEETLRKIP</sequence>